<accession>A0A843UB57</accession>
<organism evidence="2 3">
    <name type="scientific">Colocasia esculenta</name>
    <name type="common">Wild taro</name>
    <name type="synonym">Arum esculentum</name>
    <dbReference type="NCBI Taxonomy" id="4460"/>
    <lineage>
        <taxon>Eukaryota</taxon>
        <taxon>Viridiplantae</taxon>
        <taxon>Streptophyta</taxon>
        <taxon>Embryophyta</taxon>
        <taxon>Tracheophyta</taxon>
        <taxon>Spermatophyta</taxon>
        <taxon>Magnoliopsida</taxon>
        <taxon>Liliopsida</taxon>
        <taxon>Araceae</taxon>
        <taxon>Aroideae</taxon>
        <taxon>Colocasieae</taxon>
        <taxon>Colocasia</taxon>
    </lineage>
</organism>
<keyword evidence="3" id="KW-1185">Reference proteome</keyword>
<dbReference type="AlphaFoldDB" id="A0A843UB57"/>
<evidence type="ECO:0000313" key="2">
    <source>
        <dbReference type="EMBL" id="MQL79180.1"/>
    </source>
</evidence>
<protein>
    <submittedName>
        <fullName evidence="2">Uncharacterized protein</fullName>
    </submittedName>
</protein>
<evidence type="ECO:0000256" key="1">
    <source>
        <dbReference type="SAM" id="MobiDB-lite"/>
    </source>
</evidence>
<sequence length="74" mass="8545">MKKFKKYKKKAMAAAWNNKSDSDNESSSSEEEDENANLAFMANVDDKGSLRASKWYLDSGFLKAYDRQQKVDHF</sequence>
<feature type="region of interest" description="Disordered" evidence="1">
    <location>
        <begin position="15"/>
        <end position="35"/>
    </location>
</feature>
<proteinExistence type="predicted"/>
<evidence type="ECO:0000313" key="3">
    <source>
        <dbReference type="Proteomes" id="UP000652761"/>
    </source>
</evidence>
<comment type="caution">
    <text evidence="2">The sequence shown here is derived from an EMBL/GenBank/DDBJ whole genome shotgun (WGS) entry which is preliminary data.</text>
</comment>
<name>A0A843UB57_COLES</name>
<dbReference type="EMBL" id="NMUH01000438">
    <property type="protein sequence ID" value="MQL79180.1"/>
    <property type="molecule type" value="Genomic_DNA"/>
</dbReference>
<gene>
    <name evidence="2" type="ORF">Taro_011616</name>
</gene>
<dbReference type="Proteomes" id="UP000652761">
    <property type="component" value="Unassembled WGS sequence"/>
</dbReference>
<reference evidence="2" key="1">
    <citation type="submission" date="2017-07" db="EMBL/GenBank/DDBJ databases">
        <title>Taro Niue Genome Assembly and Annotation.</title>
        <authorList>
            <person name="Atibalentja N."/>
            <person name="Keating K."/>
            <person name="Fields C.J."/>
        </authorList>
    </citation>
    <scope>NUCLEOTIDE SEQUENCE</scope>
    <source>
        <strain evidence="2">Niue_2</strain>
        <tissue evidence="2">Leaf</tissue>
    </source>
</reference>